<feature type="transmembrane region" description="Helical" evidence="2">
    <location>
        <begin position="43"/>
        <end position="61"/>
    </location>
</feature>
<name>A0A6J6HD15_9ZZZZ</name>
<accession>A0A6J6HD15</accession>
<feature type="region of interest" description="Disordered" evidence="1">
    <location>
        <begin position="14"/>
        <end position="35"/>
    </location>
</feature>
<evidence type="ECO:0000256" key="1">
    <source>
        <dbReference type="SAM" id="MobiDB-lite"/>
    </source>
</evidence>
<evidence type="ECO:0000313" key="3">
    <source>
        <dbReference type="EMBL" id="CAB4610790.1"/>
    </source>
</evidence>
<keyword evidence="2" id="KW-0472">Membrane</keyword>
<protein>
    <submittedName>
        <fullName evidence="3">Unannotated protein</fullName>
    </submittedName>
</protein>
<dbReference type="EMBL" id="CAEZUL010000210">
    <property type="protein sequence ID" value="CAB4610790.1"/>
    <property type="molecule type" value="Genomic_DNA"/>
</dbReference>
<sequence length="181" mass="18027">MADLSSGYGAPGISDRLSALRTPSPQGGNHSVAPRPRKIRTEVLVGGLVVLVGVGLALFAVREPASTANTNTDGSFTTVAQAEGENSDLTDGEALVAVAVETGNFPPSLTAGDVVRVIVTPNSNGVGEVHGLADTTIVHSVSPASDIGSQFVVTLRAPATAATALAASGPIHLAIIGVGTK</sequence>
<gene>
    <name evidence="3" type="ORF">UFOPK1808_01353</name>
</gene>
<keyword evidence="2" id="KW-0812">Transmembrane</keyword>
<dbReference type="AlphaFoldDB" id="A0A6J6HD15"/>
<keyword evidence="2" id="KW-1133">Transmembrane helix</keyword>
<organism evidence="3">
    <name type="scientific">freshwater metagenome</name>
    <dbReference type="NCBI Taxonomy" id="449393"/>
    <lineage>
        <taxon>unclassified sequences</taxon>
        <taxon>metagenomes</taxon>
        <taxon>ecological metagenomes</taxon>
    </lineage>
</organism>
<evidence type="ECO:0000256" key="2">
    <source>
        <dbReference type="SAM" id="Phobius"/>
    </source>
</evidence>
<reference evidence="3" key="1">
    <citation type="submission" date="2020-05" db="EMBL/GenBank/DDBJ databases">
        <authorList>
            <person name="Chiriac C."/>
            <person name="Salcher M."/>
            <person name="Ghai R."/>
            <person name="Kavagutti S V."/>
        </authorList>
    </citation>
    <scope>NUCLEOTIDE SEQUENCE</scope>
</reference>
<proteinExistence type="predicted"/>